<dbReference type="GO" id="GO:0005829">
    <property type="term" value="C:cytosol"/>
    <property type="evidence" value="ECO:0007669"/>
    <property type="project" value="TreeGrafter"/>
</dbReference>
<evidence type="ECO:0000256" key="1">
    <source>
        <dbReference type="ARBA" id="ARBA00010990"/>
    </source>
</evidence>
<name>A0A1M5VA24_9BACT</name>
<dbReference type="InterPro" id="IPR037143">
    <property type="entry name" value="4-PPantetheinyl_Trfase_dom_sf"/>
</dbReference>
<dbReference type="Gene3D" id="3.90.470.20">
    <property type="entry name" value="4'-phosphopantetheinyl transferase domain"/>
    <property type="match status" value="2"/>
</dbReference>
<reference evidence="5 6" key="1">
    <citation type="submission" date="2016-11" db="EMBL/GenBank/DDBJ databases">
        <authorList>
            <person name="Jaros S."/>
            <person name="Januszkiewicz K."/>
            <person name="Wedrychowicz H."/>
        </authorList>
    </citation>
    <scope>NUCLEOTIDE SEQUENCE [LARGE SCALE GENOMIC DNA]</scope>
    <source>
        <strain evidence="5 6">DSM 24574</strain>
    </source>
</reference>
<accession>A0A1M5VA24</accession>
<dbReference type="InterPro" id="IPR055066">
    <property type="entry name" value="AASDHPPT_N"/>
</dbReference>
<comment type="similarity">
    <text evidence="1">Belongs to the P-Pant transferase superfamily. Gsp/Sfp/HetI/AcpT family.</text>
</comment>
<proteinExistence type="inferred from homology"/>
<organism evidence="5 6">
    <name type="scientific">Chryseolinea serpens</name>
    <dbReference type="NCBI Taxonomy" id="947013"/>
    <lineage>
        <taxon>Bacteria</taxon>
        <taxon>Pseudomonadati</taxon>
        <taxon>Bacteroidota</taxon>
        <taxon>Cytophagia</taxon>
        <taxon>Cytophagales</taxon>
        <taxon>Fulvivirgaceae</taxon>
        <taxon>Chryseolinea</taxon>
    </lineage>
</organism>
<dbReference type="SUPFAM" id="SSF56214">
    <property type="entry name" value="4'-phosphopantetheinyl transferase"/>
    <property type="match status" value="2"/>
</dbReference>
<dbReference type="GO" id="GO:0000287">
    <property type="term" value="F:magnesium ion binding"/>
    <property type="evidence" value="ECO:0007669"/>
    <property type="project" value="InterPro"/>
</dbReference>
<dbReference type="OrthoDB" id="9808281at2"/>
<evidence type="ECO:0000259" key="3">
    <source>
        <dbReference type="Pfam" id="PF01648"/>
    </source>
</evidence>
<evidence type="ECO:0000259" key="4">
    <source>
        <dbReference type="Pfam" id="PF22624"/>
    </source>
</evidence>
<gene>
    <name evidence="5" type="ORF">SAMN04488109_4952</name>
</gene>
<dbReference type="STRING" id="947013.SAMN04488109_4952"/>
<dbReference type="Pfam" id="PF01648">
    <property type="entry name" value="ACPS"/>
    <property type="match status" value="1"/>
</dbReference>
<keyword evidence="6" id="KW-1185">Reference proteome</keyword>
<evidence type="ECO:0000313" key="5">
    <source>
        <dbReference type="EMBL" id="SHH72080.1"/>
    </source>
</evidence>
<dbReference type="GO" id="GO:0008897">
    <property type="term" value="F:holo-[acyl-carrier-protein] synthase activity"/>
    <property type="evidence" value="ECO:0007669"/>
    <property type="project" value="InterPro"/>
</dbReference>
<feature type="domain" description="4'-phosphopantetheinyl transferase" evidence="3">
    <location>
        <begin position="103"/>
        <end position="169"/>
    </location>
</feature>
<keyword evidence="2 5" id="KW-0808">Transferase</keyword>
<dbReference type="AlphaFoldDB" id="A0A1M5VA24"/>
<feature type="domain" description="4'-phosphopantetheinyl transferase N-terminal" evidence="4">
    <location>
        <begin position="16"/>
        <end position="98"/>
    </location>
</feature>
<dbReference type="Pfam" id="PF22624">
    <property type="entry name" value="AASDHPPT_N"/>
    <property type="match status" value="1"/>
</dbReference>
<evidence type="ECO:0000256" key="2">
    <source>
        <dbReference type="ARBA" id="ARBA00022679"/>
    </source>
</evidence>
<dbReference type="RefSeq" id="WP_073139757.1">
    <property type="nucleotide sequence ID" value="NZ_FQWQ01000004.1"/>
</dbReference>
<dbReference type="EMBL" id="FQWQ01000004">
    <property type="protein sequence ID" value="SHH72080.1"/>
    <property type="molecule type" value="Genomic_DNA"/>
</dbReference>
<dbReference type="InterPro" id="IPR050559">
    <property type="entry name" value="P-Pant_transferase_sf"/>
</dbReference>
<dbReference type="PANTHER" id="PTHR12215">
    <property type="entry name" value="PHOSPHOPANTETHEINE TRANSFERASE"/>
    <property type="match status" value="1"/>
</dbReference>
<evidence type="ECO:0000313" key="6">
    <source>
        <dbReference type="Proteomes" id="UP000184212"/>
    </source>
</evidence>
<dbReference type="PANTHER" id="PTHR12215:SF10">
    <property type="entry name" value="L-AMINOADIPATE-SEMIALDEHYDE DEHYDROGENASE-PHOSPHOPANTETHEINYL TRANSFERASE"/>
    <property type="match status" value="1"/>
</dbReference>
<dbReference type="GO" id="GO:0019878">
    <property type="term" value="P:lysine biosynthetic process via aminoadipic acid"/>
    <property type="evidence" value="ECO:0007669"/>
    <property type="project" value="TreeGrafter"/>
</dbReference>
<dbReference type="Proteomes" id="UP000184212">
    <property type="component" value="Unassembled WGS sequence"/>
</dbReference>
<sequence length="218" mass="24918">MIHVLHTRFEERLNTRSYEQHLRMLPPCLRDKIGRFQNWKDAQASLLGKLLLLRGLKIYDLDHLDLSDLAYSKFSRPYFGHGVDFNISHSGDVVVCAISMTGRVGVDIEAMRVVTPSDFELFFDAAEMQRLAQADNVLDEFYTLWTKKEAVMKADGKGLSIPLKDVRLMGNGCAYIENYCWYLEPLDLYAGYKVHVAADFPIHDGITTGQYAFEEVNL</sequence>
<dbReference type="InterPro" id="IPR008278">
    <property type="entry name" value="4-PPantetheinyl_Trfase_dom"/>
</dbReference>
<protein>
    <submittedName>
        <fullName evidence="5">4'-phosphopantetheinyl transferase</fullName>
    </submittedName>
</protein>